<dbReference type="GO" id="GO:0005840">
    <property type="term" value="C:ribosome"/>
    <property type="evidence" value="ECO:0007669"/>
    <property type="project" value="UniProtKB-KW"/>
</dbReference>
<evidence type="ECO:0000256" key="1">
    <source>
        <dbReference type="ARBA" id="ARBA00006194"/>
    </source>
</evidence>
<evidence type="ECO:0000313" key="6">
    <source>
        <dbReference type="Proteomes" id="UP000237438"/>
    </source>
</evidence>
<keyword evidence="3" id="KW-0687">Ribonucleoprotein</keyword>
<dbReference type="GO" id="GO:0003735">
    <property type="term" value="F:structural constituent of ribosome"/>
    <property type="evidence" value="ECO:0007669"/>
    <property type="project" value="InterPro"/>
</dbReference>
<dbReference type="AlphaFoldDB" id="A0A2S4PTD6"/>
<dbReference type="GO" id="GO:0006412">
    <property type="term" value="P:translation"/>
    <property type="evidence" value="ECO:0007669"/>
    <property type="project" value="InterPro"/>
</dbReference>
<accession>A0A2S4PTD6</accession>
<evidence type="ECO:0000256" key="2">
    <source>
        <dbReference type="ARBA" id="ARBA00022980"/>
    </source>
</evidence>
<organism evidence="5 6">
    <name type="scientific">Erysiphe pulchra</name>
    <dbReference type="NCBI Taxonomy" id="225359"/>
    <lineage>
        <taxon>Eukaryota</taxon>
        <taxon>Fungi</taxon>
        <taxon>Dikarya</taxon>
        <taxon>Ascomycota</taxon>
        <taxon>Pezizomycotina</taxon>
        <taxon>Leotiomycetes</taxon>
        <taxon>Erysiphales</taxon>
        <taxon>Erysiphaceae</taxon>
        <taxon>Erysiphe</taxon>
    </lineage>
</organism>
<dbReference type="OrthoDB" id="1654884at2759"/>
<dbReference type="Gene3D" id="3.30.420.80">
    <property type="entry name" value="Ribosomal protein S11"/>
    <property type="match status" value="1"/>
</dbReference>
<evidence type="ECO:0000313" key="5">
    <source>
        <dbReference type="EMBL" id="POS85276.1"/>
    </source>
</evidence>
<sequence>MKLNRLLANHVFFKESTINLRSHQSWKIGLSHFINFQRSAFSNVINNQAGLDSILDIADKSSGPDTVNTHGSDNEKINGGGRKPPVLDSTKISSDGTMSPNDSLQLSQDGVFKDVTWQMHIYAHRHNVHITIARPPAWRHPVTGKVYGENPPSRSVALSLCAGRLGFKHSGRKHYDSAFQLGTYVMARMQESGMNSYIERLEVYLRGFGAGREAVTRVLLGVEGKYLRGKIIKVADSTRLKIGGTRSPNPRRLG</sequence>
<protein>
    <recommendedName>
        <fullName evidence="7">Translational machinery component</fullName>
    </recommendedName>
</protein>
<reference evidence="5 6" key="1">
    <citation type="submission" date="2017-10" db="EMBL/GenBank/DDBJ databases">
        <title>Development of genomic resources for the powdery mildew, Erysiphe pulchra.</title>
        <authorList>
            <person name="Wadl P.A."/>
            <person name="Mack B.M."/>
            <person name="Moore G."/>
            <person name="Beltz S.B."/>
        </authorList>
    </citation>
    <scope>NUCLEOTIDE SEQUENCE [LARGE SCALE GENOMIC DNA]</scope>
    <source>
        <strain evidence="5">Cflorida</strain>
    </source>
</reference>
<dbReference type="InterPro" id="IPR001971">
    <property type="entry name" value="Ribosomal_uS11"/>
</dbReference>
<evidence type="ECO:0000256" key="3">
    <source>
        <dbReference type="ARBA" id="ARBA00023274"/>
    </source>
</evidence>
<dbReference type="Proteomes" id="UP000237438">
    <property type="component" value="Unassembled WGS sequence"/>
</dbReference>
<keyword evidence="6" id="KW-1185">Reference proteome</keyword>
<dbReference type="GO" id="GO:1990904">
    <property type="term" value="C:ribonucleoprotein complex"/>
    <property type="evidence" value="ECO:0007669"/>
    <property type="project" value="UniProtKB-KW"/>
</dbReference>
<dbReference type="HAMAP" id="MF_01310">
    <property type="entry name" value="Ribosomal_uS11"/>
    <property type="match status" value="1"/>
</dbReference>
<name>A0A2S4PTD6_9PEZI</name>
<dbReference type="InterPro" id="IPR036967">
    <property type="entry name" value="Ribosomal_uS11_sf"/>
</dbReference>
<feature type="compositionally biased region" description="Polar residues" evidence="4">
    <location>
        <begin position="90"/>
        <end position="100"/>
    </location>
</feature>
<comment type="caution">
    <text evidence="5">The sequence shown here is derived from an EMBL/GenBank/DDBJ whole genome shotgun (WGS) entry which is preliminary data.</text>
</comment>
<comment type="similarity">
    <text evidence="1">Belongs to the universal ribosomal protein uS11 family.</text>
</comment>
<proteinExistence type="inferred from homology"/>
<evidence type="ECO:0000256" key="4">
    <source>
        <dbReference type="SAM" id="MobiDB-lite"/>
    </source>
</evidence>
<evidence type="ECO:0008006" key="7">
    <source>
        <dbReference type="Google" id="ProtNLM"/>
    </source>
</evidence>
<dbReference type="SUPFAM" id="SSF53137">
    <property type="entry name" value="Translational machinery components"/>
    <property type="match status" value="1"/>
</dbReference>
<dbReference type="STRING" id="225359.A0A2S4PTD6"/>
<feature type="region of interest" description="Disordered" evidence="4">
    <location>
        <begin position="62"/>
        <end position="100"/>
    </location>
</feature>
<dbReference type="EMBL" id="PEDP01000658">
    <property type="protein sequence ID" value="POS85276.1"/>
    <property type="molecule type" value="Genomic_DNA"/>
</dbReference>
<gene>
    <name evidence="5" type="ORF">EPUL_003030</name>
</gene>
<keyword evidence="2" id="KW-0689">Ribosomal protein</keyword>